<dbReference type="AlphaFoldDB" id="A0A2I0W488"/>
<accession>A0A2I0W488</accession>
<dbReference type="PANTHER" id="PTHR11439:SF524">
    <property type="entry name" value="RNA-DIRECTED DNA POLYMERASE, PROTEIN KINASE RLK-PELLE-DLSV FAMILY"/>
    <property type="match status" value="1"/>
</dbReference>
<dbReference type="Pfam" id="PF07727">
    <property type="entry name" value="RVT_2"/>
    <property type="match status" value="1"/>
</dbReference>
<protein>
    <submittedName>
        <fullName evidence="2">Putative mitochondrial protein</fullName>
    </submittedName>
</protein>
<evidence type="ECO:0000313" key="3">
    <source>
        <dbReference type="Proteomes" id="UP000233837"/>
    </source>
</evidence>
<evidence type="ECO:0000313" key="2">
    <source>
        <dbReference type="EMBL" id="PKU70458.1"/>
    </source>
</evidence>
<sequence>MAHTTTGCLQCFLARLVKPHSVYETTHGIRGQCSSRIHLLAQEGPLRPQTISPRMVLHAIRTSSQPGLSVQHSDTSLLIYHRNTIVIYFLVYVDDIIITGNNQQEIQKLINNLRTKFTMKDLGLISQFLGIQVVHTTYGLHLNQQQFANTILSRAGMSNCKPVSTPFQLKNSNQKSDSNAFSNPSLYRQIAGSLQYLTLTRTDLAFAVNKFCQHMQNPTNIHFEAIKRLLRYIKGTIHIGLPLFRDNPILRSYVDSDWAGDETNRKSTSGFCNYLGSSLISWSVKKQTAVARSSTEAEYRAIASAATEIVWIRQLLQELKHPQPAATQLFCDNTSAIALANNPVFHARTKHIEVYCHYIRNCIKDNTIHVHHISTKDQLADVLTKPLPTPRFKTLINKLVAPSEATA</sequence>
<feature type="domain" description="Reverse transcriptase Ty1/copia-type" evidence="1">
    <location>
        <begin position="72"/>
        <end position="167"/>
    </location>
</feature>
<dbReference type="SUPFAM" id="SSF56672">
    <property type="entry name" value="DNA/RNA polymerases"/>
    <property type="match status" value="1"/>
</dbReference>
<reference evidence="2 3" key="1">
    <citation type="journal article" date="2016" name="Sci. Rep.">
        <title>The Dendrobium catenatum Lindl. genome sequence provides insights into polysaccharide synthase, floral development and adaptive evolution.</title>
        <authorList>
            <person name="Zhang G.Q."/>
            <person name="Xu Q."/>
            <person name="Bian C."/>
            <person name="Tsai W.C."/>
            <person name="Yeh C.M."/>
            <person name="Liu K.W."/>
            <person name="Yoshida K."/>
            <person name="Zhang L.S."/>
            <person name="Chang S.B."/>
            <person name="Chen F."/>
            <person name="Shi Y."/>
            <person name="Su Y.Y."/>
            <person name="Zhang Y.Q."/>
            <person name="Chen L.J."/>
            <person name="Yin Y."/>
            <person name="Lin M."/>
            <person name="Huang H."/>
            <person name="Deng H."/>
            <person name="Wang Z.W."/>
            <person name="Zhu S.L."/>
            <person name="Zhao X."/>
            <person name="Deng C."/>
            <person name="Niu S.C."/>
            <person name="Huang J."/>
            <person name="Wang M."/>
            <person name="Liu G.H."/>
            <person name="Yang H.J."/>
            <person name="Xiao X.J."/>
            <person name="Hsiao Y.Y."/>
            <person name="Wu W.L."/>
            <person name="Chen Y.Y."/>
            <person name="Mitsuda N."/>
            <person name="Ohme-Takagi M."/>
            <person name="Luo Y.B."/>
            <person name="Van de Peer Y."/>
            <person name="Liu Z.J."/>
        </authorList>
    </citation>
    <scope>NUCLEOTIDE SEQUENCE [LARGE SCALE GENOMIC DNA]</scope>
    <source>
        <tissue evidence="2">The whole plant</tissue>
    </source>
</reference>
<evidence type="ECO:0000259" key="1">
    <source>
        <dbReference type="Pfam" id="PF07727"/>
    </source>
</evidence>
<reference evidence="2 3" key="2">
    <citation type="journal article" date="2017" name="Nature">
        <title>The Apostasia genome and the evolution of orchids.</title>
        <authorList>
            <person name="Zhang G.Q."/>
            <person name="Liu K.W."/>
            <person name="Li Z."/>
            <person name="Lohaus R."/>
            <person name="Hsiao Y.Y."/>
            <person name="Niu S.C."/>
            <person name="Wang J.Y."/>
            <person name="Lin Y.C."/>
            <person name="Xu Q."/>
            <person name="Chen L.J."/>
            <person name="Yoshida K."/>
            <person name="Fujiwara S."/>
            <person name="Wang Z.W."/>
            <person name="Zhang Y.Q."/>
            <person name="Mitsuda N."/>
            <person name="Wang M."/>
            <person name="Liu G.H."/>
            <person name="Pecoraro L."/>
            <person name="Huang H.X."/>
            <person name="Xiao X.J."/>
            <person name="Lin M."/>
            <person name="Wu X.Y."/>
            <person name="Wu W.L."/>
            <person name="Chen Y.Y."/>
            <person name="Chang S.B."/>
            <person name="Sakamoto S."/>
            <person name="Ohme-Takagi M."/>
            <person name="Yagi M."/>
            <person name="Zeng S.J."/>
            <person name="Shen C.Y."/>
            <person name="Yeh C.M."/>
            <person name="Luo Y.B."/>
            <person name="Tsai W.C."/>
            <person name="Van de Peer Y."/>
            <person name="Liu Z.J."/>
        </authorList>
    </citation>
    <scope>NUCLEOTIDE SEQUENCE [LARGE SCALE GENOMIC DNA]</scope>
    <source>
        <tissue evidence="2">The whole plant</tissue>
    </source>
</reference>
<name>A0A2I0W488_9ASPA</name>
<gene>
    <name evidence="2" type="ORF">MA16_Dca013494</name>
</gene>
<dbReference type="InterPro" id="IPR043502">
    <property type="entry name" value="DNA/RNA_pol_sf"/>
</dbReference>
<dbReference type="Proteomes" id="UP000233837">
    <property type="component" value="Unassembled WGS sequence"/>
</dbReference>
<dbReference type="InterPro" id="IPR013103">
    <property type="entry name" value="RVT_2"/>
</dbReference>
<dbReference type="PANTHER" id="PTHR11439">
    <property type="entry name" value="GAG-POL-RELATED RETROTRANSPOSON"/>
    <property type="match status" value="1"/>
</dbReference>
<keyword evidence="3" id="KW-1185">Reference proteome</keyword>
<dbReference type="EMBL" id="KZ502937">
    <property type="protein sequence ID" value="PKU70458.1"/>
    <property type="molecule type" value="Genomic_DNA"/>
</dbReference>
<dbReference type="CDD" id="cd09272">
    <property type="entry name" value="RNase_HI_RT_Ty1"/>
    <property type="match status" value="1"/>
</dbReference>
<organism evidence="2 3">
    <name type="scientific">Dendrobium catenatum</name>
    <dbReference type="NCBI Taxonomy" id="906689"/>
    <lineage>
        <taxon>Eukaryota</taxon>
        <taxon>Viridiplantae</taxon>
        <taxon>Streptophyta</taxon>
        <taxon>Embryophyta</taxon>
        <taxon>Tracheophyta</taxon>
        <taxon>Spermatophyta</taxon>
        <taxon>Magnoliopsida</taxon>
        <taxon>Liliopsida</taxon>
        <taxon>Asparagales</taxon>
        <taxon>Orchidaceae</taxon>
        <taxon>Epidendroideae</taxon>
        <taxon>Malaxideae</taxon>
        <taxon>Dendrobiinae</taxon>
        <taxon>Dendrobium</taxon>
    </lineage>
</organism>
<proteinExistence type="predicted"/>